<evidence type="ECO:0000256" key="5">
    <source>
        <dbReference type="ARBA" id="ARBA00022454"/>
    </source>
</evidence>
<dbReference type="PANTHER" id="PTHR18867:SF12">
    <property type="entry name" value="DNA REPAIR PROTEIN RAD50"/>
    <property type="match status" value="1"/>
</dbReference>
<evidence type="ECO:0000256" key="12">
    <source>
        <dbReference type="ARBA" id="ARBA00023242"/>
    </source>
</evidence>
<comment type="subcellular location">
    <subcellularLocation>
        <location evidence="3">Chromosome</location>
    </subcellularLocation>
    <subcellularLocation>
        <location evidence="2">Nucleus</location>
    </subcellularLocation>
</comment>
<dbReference type="OMA" id="FRIGHIT"/>
<feature type="coiled-coil region" evidence="14">
    <location>
        <begin position="1"/>
        <end position="46"/>
    </location>
</feature>
<dbReference type="GO" id="GO:0030870">
    <property type="term" value="C:Mre11 complex"/>
    <property type="evidence" value="ECO:0007669"/>
    <property type="project" value="TreeGrafter"/>
</dbReference>
<evidence type="ECO:0000256" key="3">
    <source>
        <dbReference type="ARBA" id="ARBA00004286"/>
    </source>
</evidence>
<keyword evidence="11" id="KW-0234">DNA repair</keyword>
<keyword evidence="5" id="KW-0158">Chromosome</keyword>
<comment type="cofactor">
    <cofactor evidence="1">
        <name>Zn(2+)</name>
        <dbReference type="ChEBI" id="CHEBI:29105"/>
    </cofactor>
</comment>
<dbReference type="GO" id="GO:0070192">
    <property type="term" value="P:chromosome organization involved in meiotic cell cycle"/>
    <property type="evidence" value="ECO:0007669"/>
    <property type="project" value="TreeGrafter"/>
</dbReference>
<gene>
    <name evidence="15" type="ORF">X975_20082</name>
</gene>
<feature type="non-terminal residue" evidence="15">
    <location>
        <position position="394"/>
    </location>
</feature>
<dbReference type="GO" id="GO:0007004">
    <property type="term" value="P:telomere maintenance via telomerase"/>
    <property type="evidence" value="ECO:0007669"/>
    <property type="project" value="TreeGrafter"/>
</dbReference>
<dbReference type="EMBL" id="KK116547">
    <property type="protein sequence ID" value="KFM68088.1"/>
    <property type="molecule type" value="Genomic_DNA"/>
</dbReference>
<evidence type="ECO:0000313" key="15">
    <source>
        <dbReference type="EMBL" id="KFM68088.1"/>
    </source>
</evidence>
<dbReference type="GO" id="GO:0000722">
    <property type="term" value="P:telomere maintenance via recombination"/>
    <property type="evidence" value="ECO:0007669"/>
    <property type="project" value="TreeGrafter"/>
</dbReference>
<keyword evidence="10 14" id="KW-0175">Coiled coil</keyword>
<keyword evidence="16" id="KW-1185">Reference proteome</keyword>
<comment type="catalytic activity">
    <reaction evidence="13">
        <text>ATP + H2O = ADP + phosphate + H(+)</text>
        <dbReference type="Rhea" id="RHEA:13065"/>
        <dbReference type="ChEBI" id="CHEBI:15377"/>
        <dbReference type="ChEBI" id="CHEBI:15378"/>
        <dbReference type="ChEBI" id="CHEBI:30616"/>
        <dbReference type="ChEBI" id="CHEBI:43474"/>
        <dbReference type="ChEBI" id="CHEBI:456216"/>
    </reaction>
</comment>
<keyword evidence="12" id="KW-0539">Nucleus</keyword>
<dbReference type="Proteomes" id="UP000054359">
    <property type="component" value="Unassembled WGS sequence"/>
</dbReference>
<organism evidence="15 16">
    <name type="scientific">Stegodyphus mimosarum</name>
    <name type="common">African social velvet spider</name>
    <dbReference type="NCBI Taxonomy" id="407821"/>
    <lineage>
        <taxon>Eukaryota</taxon>
        <taxon>Metazoa</taxon>
        <taxon>Ecdysozoa</taxon>
        <taxon>Arthropoda</taxon>
        <taxon>Chelicerata</taxon>
        <taxon>Arachnida</taxon>
        <taxon>Araneae</taxon>
        <taxon>Araneomorphae</taxon>
        <taxon>Entelegynae</taxon>
        <taxon>Eresoidea</taxon>
        <taxon>Eresidae</taxon>
        <taxon>Stegodyphus</taxon>
    </lineage>
</organism>
<keyword evidence="6" id="KW-0479">Metal-binding</keyword>
<evidence type="ECO:0000256" key="4">
    <source>
        <dbReference type="ARBA" id="ARBA00009439"/>
    </source>
</evidence>
<proteinExistence type="inferred from homology"/>
<name>A0A087TSJ9_STEMI</name>
<dbReference type="GO" id="GO:0016787">
    <property type="term" value="F:hydrolase activity"/>
    <property type="evidence" value="ECO:0007669"/>
    <property type="project" value="UniProtKB-KW"/>
</dbReference>
<evidence type="ECO:0000256" key="7">
    <source>
        <dbReference type="ARBA" id="ARBA00022763"/>
    </source>
</evidence>
<dbReference type="InterPro" id="IPR027417">
    <property type="entry name" value="P-loop_NTPase"/>
</dbReference>
<dbReference type="SUPFAM" id="SSF52540">
    <property type="entry name" value="P-loop containing nucleoside triphosphate hydrolases"/>
    <property type="match status" value="1"/>
</dbReference>
<evidence type="ECO:0000256" key="10">
    <source>
        <dbReference type="ARBA" id="ARBA00023054"/>
    </source>
</evidence>
<evidence type="ECO:0000256" key="6">
    <source>
        <dbReference type="ARBA" id="ARBA00022723"/>
    </source>
</evidence>
<accession>A0A087TSJ9</accession>
<dbReference type="GO" id="GO:0051880">
    <property type="term" value="F:G-quadruplex DNA binding"/>
    <property type="evidence" value="ECO:0007669"/>
    <property type="project" value="TreeGrafter"/>
</dbReference>
<evidence type="ECO:0000313" key="16">
    <source>
        <dbReference type="Proteomes" id="UP000054359"/>
    </source>
</evidence>
<evidence type="ECO:0000256" key="11">
    <source>
        <dbReference type="ARBA" id="ARBA00023204"/>
    </source>
</evidence>
<evidence type="ECO:0000256" key="2">
    <source>
        <dbReference type="ARBA" id="ARBA00004123"/>
    </source>
</evidence>
<dbReference type="Pfam" id="PF13558">
    <property type="entry name" value="SbcC_Walker_B"/>
    <property type="match status" value="1"/>
</dbReference>
<dbReference type="STRING" id="407821.A0A087TSJ9"/>
<protein>
    <submittedName>
        <fullName evidence="15">DNA repair protein RAD50</fullName>
    </submittedName>
</protein>
<evidence type="ECO:0000256" key="14">
    <source>
        <dbReference type="SAM" id="Coils"/>
    </source>
</evidence>
<dbReference type="GO" id="GO:0000794">
    <property type="term" value="C:condensed nuclear chromosome"/>
    <property type="evidence" value="ECO:0007669"/>
    <property type="project" value="TreeGrafter"/>
</dbReference>
<keyword evidence="9" id="KW-0862">Zinc</keyword>
<dbReference type="AlphaFoldDB" id="A0A087TSJ9"/>
<dbReference type="FunFam" id="3.40.50.300:FF:000947">
    <property type="entry name" value="DNA repair protein RAD50"/>
    <property type="match status" value="1"/>
</dbReference>
<evidence type="ECO:0000256" key="13">
    <source>
        <dbReference type="ARBA" id="ARBA00049360"/>
    </source>
</evidence>
<reference evidence="15 16" key="1">
    <citation type="submission" date="2013-11" db="EMBL/GenBank/DDBJ databases">
        <title>Genome sequencing of Stegodyphus mimosarum.</title>
        <authorList>
            <person name="Bechsgaard J."/>
        </authorList>
    </citation>
    <scope>NUCLEOTIDE SEQUENCE [LARGE SCALE GENOMIC DNA]</scope>
</reference>
<feature type="coiled-coil region" evidence="14">
    <location>
        <begin position="90"/>
        <end position="166"/>
    </location>
</feature>
<evidence type="ECO:0000256" key="9">
    <source>
        <dbReference type="ARBA" id="ARBA00022833"/>
    </source>
</evidence>
<evidence type="ECO:0000256" key="1">
    <source>
        <dbReference type="ARBA" id="ARBA00001947"/>
    </source>
</evidence>
<dbReference type="GO" id="GO:0046872">
    <property type="term" value="F:metal ion binding"/>
    <property type="evidence" value="ECO:0007669"/>
    <property type="project" value="UniProtKB-KW"/>
</dbReference>
<dbReference type="Gene3D" id="3.40.50.300">
    <property type="entry name" value="P-loop containing nucleotide triphosphate hydrolases"/>
    <property type="match status" value="1"/>
</dbReference>
<dbReference type="GO" id="GO:0043047">
    <property type="term" value="F:single-stranded telomeric DNA binding"/>
    <property type="evidence" value="ECO:0007669"/>
    <property type="project" value="TreeGrafter"/>
</dbReference>
<dbReference type="PANTHER" id="PTHR18867">
    <property type="entry name" value="RAD50"/>
    <property type="match status" value="1"/>
</dbReference>
<sequence length="394" mass="45956">MISLETQLTKLNKEKEAALKVKEQELEVIRSKIKEEDKEMEVLEDMSREIQKYIKGNKERKLVEHQDKLGAISSEIDKKKEAMNKCSLEEKMLNEDIASQKLKYRDLEDNMKLIEIIEKIGQLREKCQTLKNKVGNCDIRSLLSNIDKLTKDVKLLTREHDEAVGRENVLKEKIRDWKKQLEDSMFKDAEKKHKDKCIELRTTQLVCEDLSKYYVALNKAIINYHQMKMCEINKIIKDLWLRTYAGNDIDYIEIQSNEDGECGLEKARRQYNYRVVMFKGDTATDMRGRCSAGQKVLASLIIRLALAETFCLNCGIMALDEPTTNLDRENISKLARALVEIVQSRSQQQNFQLIIITHDEDFIERLGRSNIVDYFYKVSKDSNTFSKVSKLYIS</sequence>
<dbReference type="GO" id="GO:0006302">
    <property type="term" value="P:double-strand break repair"/>
    <property type="evidence" value="ECO:0007669"/>
    <property type="project" value="TreeGrafter"/>
</dbReference>
<keyword evidence="7" id="KW-0227">DNA damage</keyword>
<evidence type="ECO:0000256" key="8">
    <source>
        <dbReference type="ARBA" id="ARBA00022801"/>
    </source>
</evidence>
<dbReference type="GO" id="GO:0003691">
    <property type="term" value="F:double-stranded telomeric DNA binding"/>
    <property type="evidence" value="ECO:0007669"/>
    <property type="project" value="TreeGrafter"/>
</dbReference>
<dbReference type="OrthoDB" id="18797at2759"/>
<keyword evidence="8" id="KW-0378">Hydrolase</keyword>
<comment type="similarity">
    <text evidence="4">Belongs to the SMC family. RAD50 subfamily.</text>
</comment>